<dbReference type="Proteomes" id="UP000740883">
    <property type="component" value="Unassembled WGS sequence"/>
</dbReference>
<evidence type="ECO:0000313" key="6">
    <source>
        <dbReference type="Proteomes" id="UP000740883"/>
    </source>
</evidence>
<evidence type="ECO:0000256" key="1">
    <source>
        <dbReference type="ARBA" id="ARBA00004123"/>
    </source>
</evidence>
<keyword evidence="4" id="KW-0539">Nucleus</keyword>
<comment type="caution">
    <text evidence="5">The sequence shown here is derived from an EMBL/GenBank/DDBJ whole genome shotgun (WGS) entry which is preliminary data.</text>
</comment>
<dbReference type="GO" id="GO:0006366">
    <property type="term" value="P:transcription by RNA polymerase II"/>
    <property type="evidence" value="ECO:0007669"/>
    <property type="project" value="InterPro"/>
</dbReference>
<evidence type="ECO:0000256" key="2">
    <source>
        <dbReference type="ARBA" id="ARBA00023015"/>
    </source>
</evidence>
<dbReference type="GO" id="GO:0005634">
    <property type="term" value="C:nucleus"/>
    <property type="evidence" value="ECO:0007669"/>
    <property type="project" value="UniProtKB-SubCell"/>
</dbReference>
<dbReference type="Pfam" id="PF02269">
    <property type="entry name" value="TFIID-18kDa"/>
    <property type="match status" value="1"/>
</dbReference>
<dbReference type="EMBL" id="SBJO01000012">
    <property type="protein sequence ID" value="KAF9764702.1"/>
    <property type="molecule type" value="Genomic_DNA"/>
</dbReference>
<organism evidence="5 6">
    <name type="scientific">Nosema granulosis</name>
    <dbReference type="NCBI Taxonomy" id="83296"/>
    <lineage>
        <taxon>Eukaryota</taxon>
        <taxon>Fungi</taxon>
        <taxon>Fungi incertae sedis</taxon>
        <taxon>Microsporidia</taxon>
        <taxon>Nosematidae</taxon>
        <taxon>Nosema</taxon>
    </lineage>
</organism>
<dbReference type="InterPro" id="IPR003195">
    <property type="entry name" value="TFIID_TAF13"/>
</dbReference>
<dbReference type="AlphaFoldDB" id="A0A9P6H3S3"/>
<sequence>MYYDEIALMMIYSGNMAGTDPNAFEYLEKVVRSHSRRILVQSKRISTHCGNTSVGVQDIFFVLRKDKQLIAKLKEALRIKNLKNNIDDELDNLCMFEDNNDENISNIDRPVNEKLMILDSITRDMNTEEYVEYSKSRETSFTNKKVSKFKELIGVQNLSNDATEILGIISRDLIFEIVQWSIKVRNEKYKGKKDKPPFKLDFNRSPLSLNEIEEGVRRVYFNLPYRI</sequence>
<dbReference type="OrthoDB" id="66982at2759"/>
<keyword evidence="3" id="KW-0804">Transcription</keyword>
<reference evidence="5 6" key="1">
    <citation type="journal article" date="2020" name="Genome Biol. Evol.">
        <title>Comparative genomics of strictly vertically transmitted, feminizing microsporidia endosymbionts of amphipod crustaceans.</title>
        <authorList>
            <person name="Cormier A."/>
            <person name="Chebbi M.A."/>
            <person name="Giraud I."/>
            <person name="Wattier R."/>
            <person name="Teixeira M."/>
            <person name="Gilbert C."/>
            <person name="Rigaud T."/>
            <person name="Cordaux R."/>
        </authorList>
    </citation>
    <scope>NUCLEOTIDE SEQUENCE [LARGE SCALE GENOMIC DNA]</scope>
    <source>
        <strain evidence="5 6">Ou3-Ou53</strain>
    </source>
</reference>
<dbReference type="PANTHER" id="PTHR11380:SF16">
    <property type="entry name" value="TRANSCRIPTION INITIATION PROTEIN SPT3 HOMOLOG"/>
    <property type="match status" value="1"/>
</dbReference>
<protein>
    <submittedName>
        <fullName evidence="5">SAGA complex subunit spt3</fullName>
    </submittedName>
</protein>
<evidence type="ECO:0000256" key="3">
    <source>
        <dbReference type="ARBA" id="ARBA00023163"/>
    </source>
</evidence>
<proteinExistence type="predicted"/>
<gene>
    <name evidence="5" type="primary">spt3</name>
    <name evidence="5" type="ORF">NGRA_0351</name>
</gene>
<accession>A0A9P6H3S3</accession>
<keyword evidence="6" id="KW-1185">Reference proteome</keyword>
<comment type="subcellular location">
    <subcellularLocation>
        <location evidence="1">Nucleus</location>
    </subcellularLocation>
</comment>
<dbReference type="PANTHER" id="PTHR11380">
    <property type="entry name" value="TRANSCRIPTION INITIATION FACTOR TFIID/SUPT3-RELATED"/>
    <property type="match status" value="1"/>
</dbReference>
<evidence type="ECO:0000313" key="5">
    <source>
        <dbReference type="EMBL" id="KAF9764702.1"/>
    </source>
</evidence>
<name>A0A9P6H3S3_9MICR</name>
<evidence type="ECO:0000256" key="4">
    <source>
        <dbReference type="ARBA" id="ARBA00023242"/>
    </source>
</evidence>
<keyword evidence="2" id="KW-0805">Transcription regulation</keyword>